<reference evidence="3" key="1">
    <citation type="submission" date="2017-08" db="EMBL/GenBank/DDBJ databases">
        <title>A dynamic microbial community with high functional redundancy inhabits the cold, oxic subseafloor aquifer.</title>
        <authorList>
            <person name="Tully B.J."/>
            <person name="Wheat C.G."/>
            <person name="Glazer B.T."/>
            <person name="Huber J.A."/>
        </authorList>
    </citation>
    <scope>NUCLEOTIDE SEQUENCE [LARGE SCALE GENOMIC DNA]</scope>
</reference>
<dbReference type="EMBL" id="NVWI01000002">
    <property type="protein sequence ID" value="PCJ42901.1"/>
    <property type="molecule type" value="Genomic_DNA"/>
</dbReference>
<dbReference type="InterPro" id="IPR050491">
    <property type="entry name" value="AmpC-like"/>
</dbReference>
<gene>
    <name evidence="2" type="ORF">COA71_05245</name>
</gene>
<dbReference type="InterPro" id="IPR012338">
    <property type="entry name" value="Beta-lactam/transpept-like"/>
</dbReference>
<evidence type="ECO:0000259" key="1">
    <source>
        <dbReference type="Pfam" id="PF00144"/>
    </source>
</evidence>
<dbReference type="Proteomes" id="UP000228987">
    <property type="component" value="Unassembled WGS sequence"/>
</dbReference>
<comment type="caution">
    <text evidence="2">The sequence shown here is derived from an EMBL/GenBank/DDBJ whole genome shotgun (WGS) entry which is preliminary data.</text>
</comment>
<evidence type="ECO:0000313" key="3">
    <source>
        <dbReference type="Proteomes" id="UP000228987"/>
    </source>
</evidence>
<dbReference type="AlphaFoldDB" id="A0A2A5CHD3"/>
<organism evidence="2 3">
    <name type="scientific">SAR86 cluster bacterium</name>
    <dbReference type="NCBI Taxonomy" id="2030880"/>
    <lineage>
        <taxon>Bacteria</taxon>
        <taxon>Pseudomonadati</taxon>
        <taxon>Pseudomonadota</taxon>
        <taxon>Gammaproteobacteria</taxon>
        <taxon>SAR86 cluster</taxon>
    </lineage>
</organism>
<feature type="domain" description="Beta-lactamase-related" evidence="1">
    <location>
        <begin position="65"/>
        <end position="361"/>
    </location>
</feature>
<dbReference type="Gene3D" id="3.40.710.10">
    <property type="entry name" value="DD-peptidase/beta-lactamase superfamily"/>
    <property type="match status" value="1"/>
</dbReference>
<dbReference type="Pfam" id="PF00144">
    <property type="entry name" value="Beta-lactamase"/>
    <property type="match status" value="1"/>
</dbReference>
<dbReference type="PANTHER" id="PTHR46825">
    <property type="entry name" value="D-ALANYL-D-ALANINE-CARBOXYPEPTIDASE/ENDOPEPTIDASE AMPH"/>
    <property type="match status" value="1"/>
</dbReference>
<dbReference type="GO" id="GO:0016787">
    <property type="term" value="F:hydrolase activity"/>
    <property type="evidence" value="ECO:0007669"/>
    <property type="project" value="UniProtKB-KW"/>
</dbReference>
<dbReference type="PANTHER" id="PTHR46825:SF9">
    <property type="entry name" value="BETA-LACTAMASE-RELATED DOMAIN-CONTAINING PROTEIN"/>
    <property type="match status" value="1"/>
</dbReference>
<evidence type="ECO:0000313" key="2">
    <source>
        <dbReference type="EMBL" id="PCJ42901.1"/>
    </source>
</evidence>
<sequence>MKNKLLVGAALIAIFIGVMYQNYGQQDVSEASAEIAQNIEPSALDSALEQEINSILSELYPSDGPGVAVILVKGDEVIYRNGFGLADIEHNISISPDMVFRLGSLTKQMTAAGIMMLKEAGELQIDDPITRFFPDYPTHGYTITVRHLLTHTSGIIDFPSIEEFPEYTKEELTALDVIDFFKNQPMNFAPGESYSYTNSGYVLLGAIIEQISGQSYEAFIQERIFTPLDMTNSYHGNFKNIIPNRVAGYSLGEEGLENSDYLSMTLPGAAGALISNVDDLFKWNTALFGGDLISQESLEEMTTPFVLNNGELSNYGFGLSVQTLRGQALIAHTGGINGFQTYSAYLPETETYVAVLGNTEFQFRVYEGNSMLALAIGDPYPTKEFQAIDSEIVNSYAGVYQTIRGLSFEVSVIDDTLNLSINGGAAFGLGAVSDNVFYLKDSFTHIEFVNADDASGYDLVFYTSEEGSDAMLARLID</sequence>
<dbReference type="SUPFAM" id="SSF56601">
    <property type="entry name" value="beta-lactamase/transpeptidase-like"/>
    <property type="match status" value="1"/>
</dbReference>
<proteinExistence type="predicted"/>
<keyword evidence="2" id="KW-0378">Hydrolase</keyword>
<name>A0A2A5CHD3_9GAMM</name>
<dbReference type="InterPro" id="IPR001466">
    <property type="entry name" value="Beta-lactam-related"/>
</dbReference>
<protein>
    <submittedName>
        <fullName evidence="2">Serine hydrolase</fullName>
    </submittedName>
</protein>
<accession>A0A2A5CHD3</accession>